<reference evidence="5 6" key="1">
    <citation type="submission" date="2018-05" db="EMBL/GenBank/DDBJ databases">
        <title>Evolution of GPA BGCs.</title>
        <authorList>
            <person name="Waglechner N."/>
            <person name="Wright G.D."/>
        </authorList>
    </citation>
    <scope>NUCLEOTIDE SEQUENCE [LARGE SCALE GENOMIC DNA]</scope>
    <source>
        <strain evidence="5 6">A82846</strain>
    </source>
</reference>
<comment type="caution">
    <text evidence="5">The sequence shown here is derived from an EMBL/GenBank/DDBJ whole genome shotgun (WGS) entry which is preliminary data.</text>
</comment>
<sequence length="331" mass="33966">MCSWVESAVKVSRLRQAAAVAGARIIGFGAYQPSTVVTSEETAKRFGRTGEWVQGRTGIVSLRKASAAETVHEMAIAAGRQALANSGVDASRIGLVIVASCSAEKPMPDVASEVAQRIGARTAGAFDLNAACAGFCYALTVAADVVRNGSAEYVLVVGTERMTAWVDPADLGTSIIFGDGAGAAVVGPSAEPGIGPVVWGSDGQGADLIRIPDFTRGMHMEGQAVFRWATTAVHPIALAACERAGVKPGDLAAIVPHQANLRIIHAMVKKIGAPDAVVAQDVVQSGNTSAASIPLALQRLVEAKAVERDSLALLIGFGAGLSYAAQVVTLP</sequence>
<feature type="domain" description="Beta-ketoacyl-[acyl-carrier-protein] synthase III C-terminal" evidence="3">
    <location>
        <begin position="241"/>
        <end position="329"/>
    </location>
</feature>
<keyword evidence="2" id="KW-0012">Acyltransferase</keyword>
<evidence type="ECO:0000256" key="1">
    <source>
        <dbReference type="ARBA" id="ARBA00022679"/>
    </source>
</evidence>
<evidence type="ECO:0000259" key="3">
    <source>
        <dbReference type="Pfam" id="PF08541"/>
    </source>
</evidence>
<dbReference type="PANTHER" id="PTHR34069">
    <property type="entry name" value="3-OXOACYL-[ACYL-CARRIER-PROTEIN] SYNTHASE 3"/>
    <property type="match status" value="1"/>
</dbReference>
<dbReference type="InterPro" id="IPR013751">
    <property type="entry name" value="ACP_syn_III_N"/>
</dbReference>
<evidence type="ECO:0000256" key="2">
    <source>
        <dbReference type="ARBA" id="ARBA00023315"/>
    </source>
</evidence>
<dbReference type="Proteomes" id="UP000287547">
    <property type="component" value="Unassembled WGS sequence"/>
</dbReference>
<keyword evidence="1" id="KW-0808">Transferase</keyword>
<organism evidence="5 6">
    <name type="scientific">Kibdelosporangium aridum</name>
    <dbReference type="NCBI Taxonomy" id="2030"/>
    <lineage>
        <taxon>Bacteria</taxon>
        <taxon>Bacillati</taxon>
        <taxon>Actinomycetota</taxon>
        <taxon>Actinomycetes</taxon>
        <taxon>Pseudonocardiales</taxon>
        <taxon>Pseudonocardiaceae</taxon>
        <taxon>Kibdelosporangium</taxon>
    </lineage>
</organism>
<evidence type="ECO:0000313" key="6">
    <source>
        <dbReference type="Proteomes" id="UP000287547"/>
    </source>
</evidence>
<name>A0A428YC76_KIBAR</name>
<dbReference type="SUPFAM" id="SSF53901">
    <property type="entry name" value="Thiolase-like"/>
    <property type="match status" value="1"/>
</dbReference>
<dbReference type="AlphaFoldDB" id="A0A428YC76"/>
<protein>
    <submittedName>
        <fullName evidence="5">3-oxoacyl-ACP synthase</fullName>
    </submittedName>
</protein>
<dbReference type="NCBIfam" id="NF006829">
    <property type="entry name" value="PRK09352.1"/>
    <property type="match status" value="1"/>
</dbReference>
<dbReference type="CDD" id="cd00830">
    <property type="entry name" value="KAS_III"/>
    <property type="match status" value="1"/>
</dbReference>
<dbReference type="EMBL" id="QHKI01000089">
    <property type="protein sequence ID" value="RSM65092.1"/>
    <property type="molecule type" value="Genomic_DNA"/>
</dbReference>
<feature type="domain" description="Beta-ketoacyl-[acyl-carrier-protein] synthase III N-terminal" evidence="4">
    <location>
        <begin position="126"/>
        <end position="203"/>
    </location>
</feature>
<dbReference type="InterPro" id="IPR013747">
    <property type="entry name" value="ACP_syn_III_C"/>
</dbReference>
<dbReference type="GO" id="GO:0004315">
    <property type="term" value="F:3-oxoacyl-[acyl-carrier-protein] synthase activity"/>
    <property type="evidence" value="ECO:0007669"/>
    <property type="project" value="InterPro"/>
</dbReference>
<dbReference type="PANTHER" id="PTHR34069:SF2">
    <property type="entry name" value="BETA-KETOACYL-[ACYL-CARRIER-PROTEIN] SYNTHASE III"/>
    <property type="match status" value="1"/>
</dbReference>
<gene>
    <name evidence="5" type="ORF">DMH04_49985</name>
</gene>
<accession>A0A428YC76</accession>
<evidence type="ECO:0000313" key="5">
    <source>
        <dbReference type="EMBL" id="RSM65092.1"/>
    </source>
</evidence>
<dbReference type="Pfam" id="PF08545">
    <property type="entry name" value="ACP_syn_III"/>
    <property type="match status" value="1"/>
</dbReference>
<dbReference type="GO" id="GO:0044550">
    <property type="term" value="P:secondary metabolite biosynthetic process"/>
    <property type="evidence" value="ECO:0007669"/>
    <property type="project" value="TreeGrafter"/>
</dbReference>
<dbReference type="GO" id="GO:0006633">
    <property type="term" value="P:fatty acid biosynthetic process"/>
    <property type="evidence" value="ECO:0007669"/>
    <property type="project" value="InterPro"/>
</dbReference>
<dbReference type="Gene3D" id="3.40.47.10">
    <property type="match status" value="1"/>
</dbReference>
<dbReference type="Pfam" id="PF08541">
    <property type="entry name" value="ACP_syn_III_C"/>
    <property type="match status" value="1"/>
</dbReference>
<dbReference type="OrthoDB" id="9815506at2"/>
<proteinExistence type="predicted"/>
<dbReference type="InterPro" id="IPR016039">
    <property type="entry name" value="Thiolase-like"/>
</dbReference>
<evidence type="ECO:0000259" key="4">
    <source>
        <dbReference type="Pfam" id="PF08545"/>
    </source>
</evidence>